<sequence length="232" mass="23616">MLVLGAIPAADAQQPQQRNVPNALQGFATNRDQPIRIDADTLEVRDKDKAAIFSGNVVVVQGDTTLRCKELIVFYDGKDAATAVQGAEGSKPAATGPGGTAKAGETASAAAKPAAGTPAKPGSDKAPPPAAAAPGADAPMTSSSIRRLEMNGGVVVTTKEQQATGDNGVYEAKTNLITLTGNPVVLTQGPNVIRGKKLTVDLVTGTSRIQGGRVESLLVPNSVKDDGKGKKP</sequence>
<evidence type="ECO:0000313" key="5">
    <source>
        <dbReference type="Proteomes" id="UP001203284"/>
    </source>
</evidence>
<evidence type="ECO:0000259" key="3">
    <source>
        <dbReference type="Pfam" id="PF03968"/>
    </source>
</evidence>
<reference evidence="4 5" key="1">
    <citation type="submission" date="2022-04" db="EMBL/GenBank/DDBJ databases">
        <authorList>
            <person name="Grouzdev D.S."/>
            <person name="Pantiukh K.S."/>
            <person name="Krutkina M.S."/>
        </authorList>
    </citation>
    <scope>NUCLEOTIDE SEQUENCE [LARGE SCALE GENOMIC DNA]</scope>
    <source>
        <strain evidence="4 5">6x-1</strain>
    </source>
</reference>
<dbReference type="Proteomes" id="UP001203284">
    <property type="component" value="Unassembled WGS sequence"/>
</dbReference>
<accession>A0ABT0DAN8</accession>
<feature type="domain" description="Organic solvent tolerance-like N-terminal" evidence="3">
    <location>
        <begin position="37"/>
        <end position="205"/>
    </location>
</feature>
<keyword evidence="1" id="KW-0732">Signal</keyword>
<keyword evidence="5" id="KW-1185">Reference proteome</keyword>
<evidence type="ECO:0000313" key="4">
    <source>
        <dbReference type="EMBL" id="MCK0197023.1"/>
    </source>
</evidence>
<dbReference type="Pfam" id="PF03968">
    <property type="entry name" value="LptD_N"/>
    <property type="match status" value="1"/>
</dbReference>
<comment type="caution">
    <text evidence="4">The sequence shown here is derived from an EMBL/GenBank/DDBJ whole genome shotgun (WGS) entry which is preliminary data.</text>
</comment>
<dbReference type="InterPro" id="IPR052037">
    <property type="entry name" value="LPS_export_LptA"/>
</dbReference>
<proteinExistence type="predicted"/>
<dbReference type="PANTHER" id="PTHR36504:SF1">
    <property type="entry name" value="LIPOPOLYSACCHARIDE EXPORT SYSTEM PROTEIN LPTA"/>
    <property type="match status" value="1"/>
</dbReference>
<evidence type="ECO:0000256" key="2">
    <source>
        <dbReference type="SAM" id="MobiDB-lite"/>
    </source>
</evidence>
<feature type="compositionally biased region" description="Low complexity" evidence="2">
    <location>
        <begin position="102"/>
        <end position="125"/>
    </location>
</feature>
<dbReference type="PANTHER" id="PTHR36504">
    <property type="entry name" value="LIPOPOLYSACCHARIDE EXPORT SYSTEM PROTEIN LPTA"/>
    <property type="match status" value="1"/>
</dbReference>
<evidence type="ECO:0000256" key="1">
    <source>
        <dbReference type="ARBA" id="ARBA00022729"/>
    </source>
</evidence>
<dbReference type="InterPro" id="IPR005653">
    <property type="entry name" value="OstA-like_N"/>
</dbReference>
<dbReference type="EMBL" id="JALKCH010000005">
    <property type="protein sequence ID" value="MCK0197023.1"/>
    <property type="molecule type" value="Genomic_DNA"/>
</dbReference>
<organism evidence="4 5">
    <name type="scientific">Ancylobacter crimeensis</name>
    <dbReference type="NCBI Taxonomy" id="2579147"/>
    <lineage>
        <taxon>Bacteria</taxon>
        <taxon>Pseudomonadati</taxon>
        <taxon>Pseudomonadota</taxon>
        <taxon>Alphaproteobacteria</taxon>
        <taxon>Hyphomicrobiales</taxon>
        <taxon>Xanthobacteraceae</taxon>
        <taxon>Ancylobacter</taxon>
    </lineage>
</organism>
<protein>
    <submittedName>
        <fullName evidence="4">Organic solvent tolerance protein OstA</fullName>
    </submittedName>
</protein>
<name>A0ABT0DAN8_9HYPH</name>
<gene>
    <name evidence="4" type="ORF">MWN34_08870</name>
</gene>
<feature type="region of interest" description="Disordered" evidence="2">
    <location>
        <begin position="87"/>
        <end position="141"/>
    </location>
</feature>
<dbReference type="Gene3D" id="2.60.450.10">
    <property type="entry name" value="Lipopolysaccharide (LPS) transport protein A like domain"/>
    <property type="match status" value="1"/>
</dbReference>